<proteinExistence type="predicted"/>
<keyword evidence="2" id="KW-1185">Reference proteome</keyword>
<protein>
    <submittedName>
        <fullName evidence="1">MIP18 family protein At1g68310</fullName>
    </submittedName>
</protein>
<name>G7YG68_CLOSI</name>
<dbReference type="PANTHER" id="PTHR12377:SF0">
    <property type="entry name" value="CYTOSOLIC IRON-SULFUR ASSEMBLY COMPONENT 2B"/>
    <property type="match status" value="1"/>
</dbReference>
<dbReference type="InterPro" id="IPR039796">
    <property type="entry name" value="MIP18"/>
</dbReference>
<organism evidence="1 2">
    <name type="scientific">Clonorchis sinensis</name>
    <name type="common">Chinese liver fluke</name>
    <dbReference type="NCBI Taxonomy" id="79923"/>
    <lineage>
        <taxon>Eukaryota</taxon>
        <taxon>Metazoa</taxon>
        <taxon>Spiralia</taxon>
        <taxon>Lophotrochozoa</taxon>
        <taxon>Platyhelminthes</taxon>
        <taxon>Trematoda</taxon>
        <taxon>Digenea</taxon>
        <taxon>Opisthorchiida</taxon>
        <taxon>Opisthorchiata</taxon>
        <taxon>Opisthorchiidae</taxon>
        <taxon>Clonorchis</taxon>
    </lineage>
</organism>
<dbReference type="PANTHER" id="PTHR12377">
    <property type="entry name" value="CYTOSOLIC IRON-SULFUR ASSEMBLY COMPONENT 2B-RELATED"/>
    <property type="match status" value="1"/>
</dbReference>
<evidence type="ECO:0000313" key="1">
    <source>
        <dbReference type="EMBL" id="GAA51951.1"/>
    </source>
</evidence>
<dbReference type="AlphaFoldDB" id="G7YG68"/>
<evidence type="ECO:0000313" key="2">
    <source>
        <dbReference type="Proteomes" id="UP000008909"/>
    </source>
</evidence>
<dbReference type="Gene3D" id="6.10.250.1280">
    <property type="match status" value="1"/>
</dbReference>
<dbReference type="EMBL" id="DF143222">
    <property type="protein sequence ID" value="GAA51951.1"/>
    <property type="molecule type" value="Genomic_DNA"/>
</dbReference>
<reference key="2">
    <citation type="submission" date="2011-10" db="EMBL/GenBank/DDBJ databases">
        <title>The genome and transcriptome sequence of Clonorchis sinensis provide insights into the carcinogenic liver fluke.</title>
        <authorList>
            <person name="Wang X."/>
            <person name="Huang Y."/>
            <person name="Chen W."/>
            <person name="Liu H."/>
            <person name="Guo L."/>
            <person name="Chen Y."/>
            <person name="Luo F."/>
            <person name="Zhou W."/>
            <person name="Sun J."/>
            <person name="Mao Q."/>
            <person name="Liang P."/>
            <person name="Zhou C."/>
            <person name="Tian Y."/>
            <person name="Men J."/>
            <person name="Lv X."/>
            <person name="Huang L."/>
            <person name="Zhou J."/>
            <person name="Hu Y."/>
            <person name="Li R."/>
            <person name="Zhang F."/>
            <person name="Lei H."/>
            <person name="Li X."/>
            <person name="Hu X."/>
            <person name="Liang C."/>
            <person name="Xu J."/>
            <person name="Wu Z."/>
            <person name="Yu X."/>
        </authorList>
    </citation>
    <scope>NUCLEOTIDE SEQUENCE</scope>
    <source>
        <strain>Henan</strain>
    </source>
</reference>
<dbReference type="Proteomes" id="UP000008909">
    <property type="component" value="Unassembled WGS sequence"/>
</dbReference>
<sequence length="80" mass="8911">MQFSRSLNVPVYSPFVANRYISCISFFQIKVSIAPGTHISEEEINKQLADKERVAAALENPTLRKLVDDCLIPSIVSDAD</sequence>
<gene>
    <name evidence="1" type="ORF">CLF_107128</name>
</gene>
<dbReference type="GO" id="GO:0051604">
    <property type="term" value="P:protein maturation"/>
    <property type="evidence" value="ECO:0007669"/>
    <property type="project" value="InterPro"/>
</dbReference>
<accession>G7YG68</accession>
<reference evidence="1" key="1">
    <citation type="journal article" date="2011" name="Genome Biol.">
        <title>The draft genome of the carcinogenic human liver fluke Clonorchis sinensis.</title>
        <authorList>
            <person name="Wang X."/>
            <person name="Chen W."/>
            <person name="Huang Y."/>
            <person name="Sun J."/>
            <person name="Men J."/>
            <person name="Liu H."/>
            <person name="Luo F."/>
            <person name="Guo L."/>
            <person name="Lv X."/>
            <person name="Deng C."/>
            <person name="Zhou C."/>
            <person name="Fan Y."/>
            <person name="Li X."/>
            <person name="Huang L."/>
            <person name="Hu Y."/>
            <person name="Liang C."/>
            <person name="Hu X."/>
            <person name="Xu J."/>
            <person name="Yu X."/>
        </authorList>
    </citation>
    <scope>NUCLEOTIDE SEQUENCE [LARGE SCALE GENOMIC DNA]</scope>
    <source>
        <strain evidence="1">Henan</strain>
    </source>
</reference>